<reference evidence="2" key="1">
    <citation type="submission" date="2016-11" db="EMBL/GenBank/DDBJ databases">
        <authorList>
            <person name="Varghese N."/>
            <person name="Submissions S."/>
        </authorList>
    </citation>
    <scope>NUCLEOTIDE SEQUENCE [LARGE SCALE GENOMIC DNA]</scope>
    <source>
        <strain evidence="2">DSM 24724</strain>
    </source>
</reference>
<proteinExistence type="predicted"/>
<name>A0A1M6Z592_9FLAO</name>
<dbReference type="EMBL" id="FRBT01000001">
    <property type="protein sequence ID" value="SHL25671.1"/>
    <property type="molecule type" value="Genomic_DNA"/>
</dbReference>
<dbReference type="OrthoDB" id="1322834at2"/>
<evidence type="ECO:0000313" key="1">
    <source>
        <dbReference type="EMBL" id="SHL25671.1"/>
    </source>
</evidence>
<organism evidence="1 2">
    <name type="scientific">Flavobacterium chilense</name>
    <dbReference type="NCBI Taxonomy" id="946677"/>
    <lineage>
        <taxon>Bacteria</taxon>
        <taxon>Pseudomonadati</taxon>
        <taxon>Bacteroidota</taxon>
        <taxon>Flavobacteriia</taxon>
        <taxon>Flavobacteriales</taxon>
        <taxon>Flavobacteriaceae</taxon>
        <taxon>Flavobacterium</taxon>
    </lineage>
</organism>
<keyword evidence="2" id="KW-1185">Reference proteome</keyword>
<dbReference type="STRING" id="946677.SAMN05444484_101885"/>
<gene>
    <name evidence="1" type="ORF">SAMN05444484_101885</name>
</gene>
<evidence type="ECO:0000313" key="2">
    <source>
        <dbReference type="Proteomes" id="UP000184028"/>
    </source>
</evidence>
<accession>A0A1M6Z592</accession>
<dbReference type="AlphaFoldDB" id="A0A1M6Z592"/>
<dbReference type="Proteomes" id="UP000184028">
    <property type="component" value="Unassembled WGS sequence"/>
</dbReference>
<sequence>MNYLDYEIILPELDKINDFVFETVTTDFSNPKKIKKVTYIRKVAITRYKHDENDMLFQLFLSEIEITSNISIENIIFLKRIGAAFDEIELEINEYGKIIKILNFEELSKRWEIIRVKLAIDNVGLVAESYMQDISNLLKEEKKLISFFSDYKMFGLYFTSLYRNSFAVERQRKIIDCGSIVMTEHFYPRDEKSDTYLITGKAVENTKETNFIKYNGTIEYRENQIELATLEIEKEKSTILYNINKTSL</sequence>
<protein>
    <submittedName>
        <fullName evidence="1">Uncharacterized protein</fullName>
    </submittedName>
</protein>
<dbReference type="RefSeq" id="WP_068841289.1">
    <property type="nucleotide sequence ID" value="NZ_FRBT01000001.1"/>
</dbReference>